<dbReference type="Proteomes" id="UP000178495">
    <property type="component" value="Unassembled WGS sequence"/>
</dbReference>
<dbReference type="STRING" id="1798652.A3A43_03350"/>
<dbReference type="InterPro" id="IPR011335">
    <property type="entry name" value="Restrct_endonuc-II-like"/>
</dbReference>
<reference evidence="3 4" key="1">
    <citation type="journal article" date="2016" name="Nat. Commun.">
        <title>Thousands of microbial genomes shed light on interconnected biogeochemical processes in an aquifer system.</title>
        <authorList>
            <person name="Anantharaman K."/>
            <person name="Brown C.T."/>
            <person name="Hug L.A."/>
            <person name="Sharon I."/>
            <person name="Castelle C.J."/>
            <person name="Probst A.J."/>
            <person name="Thomas B.C."/>
            <person name="Singh A."/>
            <person name="Wilkins M.J."/>
            <person name="Karaoz U."/>
            <person name="Brodie E.L."/>
            <person name="Williams K.H."/>
            <person name="Hubbard S.S."/>
            <person name="Banfield J.F."/>
        </authorList>
    </citation>
    <scope>NUCLEOTIDE SEQUENCE [LARGE SCALE GENOMIC DNA]</scope>
</reference>
<accession>A0A1G2CKI0</accession>
<evidence type="ECO:0008006" key="5">
    <source>
        <dbReference type="Google" id="ProtNLM"/>
    </source>
</evidence>
<dbReference type="InterPro" id="IPR052906">
    <property type="entry name" value="Type_IV_Methyl-Rstrct_Enzyme"/>
</dbReference>
<evidence type="ECO:0000259" key="2">
    <source>
        <dbReference type="Pfam" id="PF14338"/>
    </source>
</evidence>
<name>A0A1G2CKI0_9BACT</name>
<evidence type="ECO:0000313" key="4">
    <source>
        <dbReference type="Proteomes" id="UP000178495"/>
    </source>
</evidence>
<dbReference type="InterPro" id="IPR011856">
    <property type="entry name" value="tRNA_endonuc-like_dom_sf"/>
</dbReference>
<dbReference type="EMBL" id="MHLC01000002">
    <property type="protein sequence ID" value="OGZ01859.1"/>
    <property type="molecule type" value="Genomic_DNA"/>
</dbReference>
<comment type="caution">
    <text evidence="3">The sequence shown here is derived from an EMBL/GenBank/DDBJ whole genome shotgun (WGS) entry which is preliminary data.</text>
</comment>
<gene>
    <name evidence="3" type="ORF">A3A43_03350</name>
</gene>
<proteinExistence type="predicted"/>
<dbReference type="GO" id="GO:0015666">
    <property type="term" value="F:restriction endodeoxyribonuclease activity"/>
    <property type="evidence" value="ECO:0007669"/>
    <property type="project" value="TreeGrafter"/>
</dbReference>
<evidence type="ECO:0000313" key="3">
    <source>
        <dbReference type="EMBL" id="OGZ01859.1"/>
    </source>
</evidence>
<dbReference type="GO" id="GO:0009307">
    <property type="term" value="P:DNA restriction-modification system"/>
    <property type="evidence" value="ECO:0007669"/>
    <property type="project" value="InterPro"/>
</dbReference>
<dbReference type="InterPro" id="IPR007560">
    <property type="entry name" value="Restrct_endonuc_IV_Mrr"/>
</dbReference>
<organism evidence="3 4">
    <name type="scientific">Candidatus Liptonbacteria bacterium RIFCSPLOWO2_01_FULL_56_20</name>
    <dbReference type="NCBI Taxonomy" id="1798652"/>
    <lineage>
        <taxon>Bacteria</taxon>
        <taxon>Candidatus Liptoniibacteriota</taxon>
    </lineage>
</organism>
<dbReference type="InterPro" id="IPR025745">
    <property type="entry name" value="Mrr-like_N_dom"/>
</dbReference>
<evidence type="ECO:0000259" key="1">
    <source>
        <dbReference type="Pfam" id="PF04471"/>
    </source>
</evidence>
<dbReference type="Pfam" id="PF04471">
    <property type="entry name" value="Mrr_cat"/>
    <property type="match status" value="1"/>
</dbReference>
<sequence>MKISYERIGEYLQTAFKIILENGGFYPLKDLRVDLEKRLNFNDYEKATYAKTGYVRWQAILYFYSIDATKAGWLRKQKGVWHVTNEGAEVLKLSPGKFIEEANKKYKEWKEKQEPAIALEDALETLSGRKTITTSYEQAEASAREEIKDYIQALNPYEFQDLVAALLRGMGYYTPFVASQGPDGGIDVLAYKDPIGAEGVKIKVQVKHRKDTKVTNQEISALNGLLRNREVGLIVSSGGFSQAALREMRTSNNHIEKMDLDDFINFWEQYYDKLDEEGQSLLPIRKISFLAPEE</sequence>
<dbReference type="Pfam" id="PF14338">
    <property type="entry name" value="Mrr_N"/>
    <property type="match status" value="1"/>
</dbReference>
<dbReference type="Gene3D" id="3.40.1350.10">
    <property type="match status" value="1"/>
</dbReference>
<dbReference type="GO" id="GO:0003677">
    <property type="term" value="F:DNA binding"/>
    <property type="evidence" value="ECO:0007669"/>
    <property type="project" value="InterPro"/>
</dbReference>
<feature type="domain" description="Restriction system protein Mrr-like N-terminal" evidence="2">
    <location>
        <begin position="20"/>
        <end position="92"/>
    </location>
</feature>
<protein>
    <recommendedName>
        <fullName evidence="5">Restriction endonuclease</fullName>
    </recommendedName>
</protein>
<dbReference type="PANTHER" id="PTHR30015:SF6">
    <property type="entry name" value="SLL1429 PROTEIN"/>
    <property type="match status" value="1"/>
</dbReference>
<dbReference type="AlphaFoldDB" id="A0A1G2CKI0"/>
<dbReference type="PANTHER" id="PTHR30015">
    <property type="entry name" value="MRR RESTRICTION SYSTEM PROTEIN"/>
    <property type="match status" value="1"/>
</dbReference>
<feature type="domain" description="Restriction endonuclease type IV Mrr" evidence="1">
    <location>
        <begin position="151"/>
        <end position="266"/>
    </location>
</feature>
<dbReference type="SUPFAM" id="SSF52980">
    <property type="entry name" value="Restriction endonuclease-like"/>
    <property type="match status" value="1"/>
</dbReference>